<keyword evidence="2" id="KW-1185">Reference proteome</keyword>
<proteinExistence type="predicted"/>
<organism evidence="1 2">
    <name type="scientific">Pedococcus cremeus</name>
    <dbReference type="NCBI Taxonomy" id="587636"/>
    <lineage>
        <taxon>Bacteria</taxon>
        <taxon>Bacillati</taxon>
        <taxon>Actinomycetota</taxon>
        <taxon>Actinomycetes</taxon>
        <taxon>Micrococcales</taxon>
        <taxon>Intrasporangiaceae</taxon>
        <taxon>Pedococcus</taxon>
    </lineage>
</organism>
<dbReference type="AlphaFoldDB" id="A0A1H9W2F6"/>
<dbReference type="InterPro" id="IPR016024">
    <property type="entry name" value="ARM-type_fold"/>
</dbReference>
<protein>
    <submittedName>
        <fullName evidence="1">3-methyladenine DNA glycosylase AlkD</fullName>
    </submittedName>
</protein>
<evidence type="ECO:0000313" key="1">
    <source>
        <dbReference type="EMBL" id="SES27693.1"/>
    </source>
</evidence>
<dbReference type="CDD" id="cd07064">
    <property type="entry name" value="AlkD_like_1"/>
    <property type="match status" value="1"/>
</dbReference>
<dbReference type="Proteomes" id="UP000199019">
    <property type="component" value="Unassembled WGS sequence"/>
</dbReference>
<dbReference type="InterPro" id="IPR014825">
    <property type="entry name" value="DNA_alkylation"/>
</dbReference>
<dbReference type="PANTHER" id="PTHR34070">
    <property type="entry name" value="ARMADILLO-TYPE FOLD"/>
    <property type="match status" value="1"/>
</dbReference>
<dbReference type="SUPFAM" id="SSF48371">
    <property type="entry name" value="ARM repeat"/>
    <property type="match status" value="1"/>
</dbReference>
<dbReference type="Pfam" id="PF08713">
    <property type="entry name" value="DNA_alkylation"/>
    <property type="match status" value="1"/>
</dbReference>
<evidence type="ECO:0000313" key="2">
    <source>
        <dbReference type="Proteomes" id="UP000199019"/>
    </source>
</evidence>
<accession>A0A1H9W2F6</accession>
<sequence length="230" mass="26042">MARHDLVTEIREVLAAAGDPERARAQQAYMKSPMPFHGIGAPALKALLRPLLADPAYRMGSREEWEATVRELWDGATHREERYAALALTGHRTCRAWQDPQALPLYKHLATTGAWWDLVDPVASDRVGPILLRFPEEVAPVVRRWAVGDDLWLRRTAILSQLKARERTDTGLLHDCIEPNLDDASFWIRKAIGWALRSYARSDPAWVRAEVARCGSRLSGLSRREALKHL</sequence>
<dbReference type="PANTHER" id="PTHR34070:SF1">
    <property type="entry name" value="DNA ALKYLATION REPAIR PROTEIN"/>
    <property type="match status" value="1"/>
</dbReference>
<reference evidence="2" key="1">
    <citation type="submission" date="2016-10" db="EMBL/GenBank/DDBJ databases">
        <authorList>
            <person name="Varghese N."/>
            <person name="Submissions S."/>
        </authorList>
    </citation>
    <scope>NUCLEOTIDE SEQUENCE [LARGE SCALE GENOMIC DNA]</scope>
    <source>
        <strain evidence="2">CGMCC 1.6963</strain>
    </source>
</reference>
<dbReference type="STRING" id="587636.SAMN05216199_2715"/>
<dbReference type="EMBL" id="FOHB01000004">
    <property type="protein sequence ID" value="SES27693.1"/>
    <property type="molecule type" value="Genomic_DNA"/>
</dbReference>
<name>A0A1H9W2F6_9MICO</name>
<dbReference type="OrthoDB" id="9775346at2"/>
<gene>
    <name evidence="1" type="ORF">SAMN05216199_2715</name>
</gene>
<dbReference type="Gene3D" id="1.25.10.90">
    <property type="match status" value="1"/>
</dbReference>
<dbReference type="RefSeq" id="WP_091758937.1">
    <property type="nucleotide sequence ID" value="NZ_FOHB01000004.1"/>
</dbReference>